<dbReference type="SUPFAM" id="SSF47413">
    <property type="entry name" value="lambda repressor-like DNA-binding domains"/>
    <property type="match status" value="1"/>
</dbReference>
<dbReference type="InterPro" id="IPR000843">
    <property type="entry name" value="HTH_LacI"/>
</dbReference>
<reference evidence="6" key="1">
    <citation type="journal article" date="2018" name="Sci. Rep.">
        <title>Lignite coal burning seam in the remote Altai Mountains harbors a hydrogen-driven thermophilic microbial community.</title>
        <authorList>
            <person name="Kadnikov V.V."/>
            <person name="Mardanov A.V."/>
            <person name="Ivasenko D.A."/>
            <person name="Antsiferov D.V."/>
            <person name="Beletsky A.V."/>
            <person name="Karnachuk O.V."/>
            <person name="Ravin N.V."/>
        </authorList>
    </citation>
    <scope>NUCLEOTIDE SEQUENCE [LARGE SCALE GENOMIC DNA]</scope>
</reference>
<sequence>MAVTIKEIAERAGVSPSTVSRALAGNPRISAETRARIQRIIDELGYHPNMNARSLVVKSSGTIGVVLPRSGDSAFLNPFFPEVLRGITAALEEHGYALLLATGRDDAVKHEHVARMVQGKQVDGVILLESRADDHLIFYLREQRVPMVMIGRPLLEGIAYVDNDNVLAGKEATEYLLERGHRHIAFLGGSLAYAVTVDRRDGYMLAMDKAGIAPAMRTVLSTDFSEEDAYREVTDVLHRPDRPTAFVVADDLMALGVIGAVQSAGLTIPEDVSIVSFNNVLLSRLTNPPLTSVDIHILDLGRKAVEMLFALIEKSSSRVDHYTDTYIVHTQLIERGSVSLGPFASGNV</sequence>
<dbReference type="InterPro" id="IPR028082">
    <property type="entry name" value="Peripla_BP_I"/>
</dbReference>
<protein>
    <submittedName>
        <fullName evidence="5">Maltose operon transcriptional repressor MalR, LacI family</fullName>
    </submittedName>
</protein>
<dbReference type="Gene3D" id="3.40.50.2300">
    <property type="match status" value="2"/>
</dbReference>
<comment type="caution">
    <text evidence="5">The sequence shown here is derived from an EMBL/GenBank/DDBJ whole genome shotgun (WGS) entry which is preliminary data.</text>
</comment>
<keyword evidence="3" id="KW-0804">Transcription</keyword>
<evidence type="ECO:0000259" key="4">
    <source>
        <dbReference type="PROSITE" id="PS50932"/>
    </source>
</evidence>
<dbReference type="CDD" id="cd01392">
    <property type="entry name" value="HTH_LacI"/>
    <property type="match status" value="1"/>
</dbReference>
<dbReference type="EMBL" id="PEBX01000159">
    <property type="protein sequence ID" value="PTQ55238.1"/>
    <property type="molecule type" value="Genomic_DNA"/>
</dbReference>
<dbReference type="PANTHER" id="PTHR30146">
    <property type="entry name" value="LACI-RELATED TRANSCRIPTIONAL REPRESSOR"/>
    <property type="match status" value="1"/>
</dbReference>
<dbReference type="Gene3D" id="1.10.260.40">
    <property type="entry name" value="lambda repressor-like DNA-binding domains"/>
    <property type="match status" value="1"/>
</dbReference>
<dbReference type="InterPro" id="IPR046335">
    <property type="entry name" value="LacI/GalR-like_sensor"/>
</dbReference>
<evidence type="ECO:0000313" key="6">
    <source>
        <dbReference type="Proteomes" id="UP000244338"/>
    </source>
</evidence>
<dbReference type="Pfam" id="PF00356">
    <property type="entry name" value="LacI"/>
    <property type="match status" value="1"/>
</dbReference>
<proteinExistence type="predicted"/>
<evidence type="ECO:0000256" key="2">
    <source>
        <dbReference type="ARBA" id="ARBA00023125"/>
    </source>
</evidence>
<evidence type="ECO:0000256" key="3">
    <source>
        <dbReference type="ARBA" id="ARBA00023163"/>
    </source>
</evidence>
<dbReference type="GO" id="GO:0000976">
    <property type="term" value="F:transcription cis-regulatory region binding"/>
    <property type="evidence" value="ECO:0007669"/>
    <property type="project" value="TreeGrafter"/>
</dbReference>
<feature type="domain" description="HTH lacI-type" evidence="4">
    <location>
        <begin position="3"/>
        <end position="57"/>
    </location>
</feature>
<keyword evidence="1" id="KW-0805">Transcription regulation</keyword>
<dbReference type="PROSITE" id="PS50932">
    <property type="entry name" value="HTH_LACI_2"/>
    <property type="match status" value="1"/>
</dbReference>
<dbReference type="SUPFAM" id="SSF53822">
    <property type="entry name" value="Periplasmic binding protein-like I"/>
    <property type="match status" value="1"/>
</dbReference>
<dbReference type="Pfam" id="PF13377">
    <property type="entry name" value="Peripla_BP_3"/>
    <property type="match status" value="1"/>
</dbReference>
<dbReference type="SMART" id="SM00354">
    <property type="entry name" value="HTH_LACI"/>
    <property type="match status" value="1"/>
</dbReference>
<dbReference type="InterPro" id="IPR010982">
    <property type="entry name" value="Lambda_DNA-bd_dom_sf"/>
</dbReference>
<dbReference type="CDD" id="cd06294">
    <property type="entry name" value="PBP1_MalR-like"/>
    <property type="match status" value="1"/>
</dbReference>
<dbReference type="AlphaFoldDB" id="A0A2R6XXU4"/>
<evidence type="ECO:0000313" key="5">
    <source>
        <dbReference type="EMBL" id="PTQ55238.1"/>
    </source>
</evidence>
<accession>A0A2R6XXU4</accession>
<keyword evidence="2" id="KW-0238">DNA-binding</keyword>
<organism evidence="5 6">
    <name type="scientific">Candidatus Carbonibacillus altaicus</name>
    <dbReference type="NCBI Taxonomy" id="2163959"/>
    <lineage>
        <taxon>Bacteria</taxon>
        <taxon>Bacillati</taxon>
        <taxon>Bacillota</taxon>
        <taxon>Bacilli</taxon>
        <taxon>Bacillales</taxon>
        <taxon>Candidatus Carbonibacillus</taxon>
    </lineage>
</organism>
<gene>
    <name evidence="5" type="ORF">BSOLF_2841</name>
</gene>
<dbReference type="GO" id="GO:0003700">
    <property type="term" value="F:DNA-binding transcription factor activity"/>
    <property type="evidence" value="ECO:0007669"/>
    <property type="project" value="TreeGrafter"/>
</dbReference>
<dbReference type="Proteomes" id="UP000244338">
    <property type="component" value="Unassembled WGS sequence"/>
</dbReference>
<name>A0A2R6XXU4_9BACL</name>
<dbReference type="PROSITE" id="PS00356">
    <property type="entry name" value="HTH_LACI_1"/>
    <property type="match status" value="1"/>
</dbReference>
<evidence type="ECO:0000256" key="1">
    <source>
        <dbReference type="ARBA" id="ARBA00023015"/>
    </source>
</evidence>
<dbReference type="PANTHER" id="PTHR30146:SF109">
    <property type="entry name" value="HTH-TYPE TRANSCRIPTIONAL REGULATOR GALS"/>
    <property type="match status" value="1"/>
</dbReference>